<dbReference type="Proteomes" id="UP001501153">
    <property type="component" value="Unassembled WGS sequence"/>
</dbReference>
<evidence type="ECO:0000313" key="1">
    <source>
        <dbReference type="EMBL" id="GAA4356359.1"/>
    </source>
</evidence>
<proteinExistence type="predicted"/>
<comment type="caution">
    <text evidence="1">The sequence shown here is derived from an EMBL/GenBank/DDBJ whole genome shotgun (WGS) entry which is preliminary data.</text>
</comment>
<keyword evidence="2" id="KW-1185">Reference proteome</keyword>
<protein>
    <submittedName>
        <fullName evidence="1">Uncharacterized protein</fullName>
    </submittedName>
</protein>
<organism evidence="1 2">
    <name type="scientific">Hymenobacter saemangeumensis</name>
    <dbReference type="NCBI Taxonomy" id="1084522"/>
    <lineage>
        <taxon>Bacteria</taxon>
        <taxon>Pseudomonadati</taxon>
        <taxon>Bacteroidota</taxon>
        <taxon>Cytophagia</taxon>
        <taxon>Cytophagales</taxon>
        <taxon>Hymenobacteraceae</taxon>
        <taxon>Hymenobacter</taxon>
    </lineage>
</organism>
<accession>A0ABP8IDL6</accession>
<sequence>MPARAAYRPSALLKEPDTAGVCATRLGRLQVLGSPTRKGKLRHGLRPRPARLGRCCGRLRYRSRNRAGSVVLGKYFFIASTQCGKFFPGIHLPNAFAKASQEKTQE</sequence>
<name>A0ABP8IDL6_9BACT</name>
<gene>
    <name evidence="1" type="ORF">GCM10023185_20080</name>
</gene>
<evidence type="ECO:0000313" key="2">
    <source>
        <dbReference type="Proteomes" id="UP001501153"/>
    </source>
</evidence>
<reference evidence="2" key="1">
    <citation type="journal article" date="2019" name="Int. J. Syst. Evol. Microbiol.">
        <title>The Global Catalogue of Microorganisms (GCM) 10K type strain sequencing project: providing services to taxonomists for standard genome sequencing and annotation.</title>
        <authorList>
            <consortium name="The Broad Institute Genomics Platform"/>
            <consortium name="The Broad Institute Genome Sequencing Center for Infectious Disease"/>
            <person name="Wu L."/>
            <person name="Ma J."/>
        </authorList>
    </citation>
    <scope>NUCLEOTIDE SEQUENCE [LARGE SCALE GENOMIC DNA]</scope>
    <source>
        <strain evidence="2">JCM 17923</strain>
    </source>
</reference>
<dbReference type="EMBL" id="BAABGZ010000020">
    <property type="protein sequence ID" value="GAA4356359.1"/>
    <property type="molecule type" value="Genomic_DNA"/>
</dbReference>